<comment type="caution">
    <text evidence="11">The sequence shown here is derived from an EMBL/GenBank/DDBJ whole genome shotgun (WGS) entry which is preliminary data.</text>
</comment>
<reference evidence="11 12" key="2">
    <citation type="journal article" date="2019" name="G3 (Bethesda)">
        <title>Hybrid Assembly of the Genome of the Entomopathogenic Nematode Steinernema carpocapsae Identifies the X-Chromosome.</title>
        <authorList>
            <person name="Serra L."/>
            <person name="Macchietto M."/>
            <person name="Macias-Munoz A."/>
            <person name="McGill C.J."/>
            <person name="Rodriguez I.M."/>
            <person name="Rodriguez B."/>
            <person name="Murad R."/>
            <person name="Mortazavi A."/>
        </authorList>
    </citation>
    <scope>NUCLEOTIDE SEQUENCE [LARGE SCALE GENOMIC DNA]</scope>
    <source>
        <strain evidence="11 12">ALL</strain>
    </source>
</reference>
<dbReference type="PROSITE" id="PS50920">
    <property type="entry name" value="SOLCAR"/>
    <property type="match status" value="1"/>
</dbReference>
<evidence type="ECO:0000256" key="6">
    <source>
        <dbReference type="ARBA" id="ARBA00022989"/>
    </source>
</evidence>
<gene>
    <name evidence="11" type="ORF">L596_001834</name>
</gene>
<evidence type="ECO:0000256" key="3">
    <source>
        <dbReference type="ARBA" id="ARBA00022448"/>
    </source>
</evidence>
<dbReference type="InterPro" id="IPR050391">
    <property type="entry name" value="Mito_Metabolite_Transporter"/>
</dbReference>
<keyword evidence="6 10" id="KW-1133">Transmembrane helix</keyword>
<keyword evidence="5" id="KW-0677">Repeat</keyword>
<evidence type="ECO:0000256" key="10">
    <source>
        <dbReference type="SAM" id="Phobius"/>
    </source>
</evidence>
<evidence type="ECO:0000256" key="9">
    <source>
        <dbReference type="RuleBase" id="RU000488"/>
    </source>
</evidence>
<dbReference type="EMBL" id="AZBU02000001">
    <property type="protein sequence ID" value="TMS34195.1"/>
    <property type="molecule type" value="Genomic_DNA"/>
</dbReference>
<sequence length="109" mass="12212">MGDKKAKIPNHVKFAFGGIAGMGATLFVQPLDLVKNRMQLSGTMGKREYRSSFHCLSTIIKNEGFLAVYNGLSAGLARQASYTTTRLGMYTWLFEMMSHVKKIRHLLLL</sequence>
<dbReference type="GO" id="GO:0016020">
    <property type="term" value="C:membrane"/>
    <property type="evidence" value="ECO:0007669"/>
    <property type="project" value="UniProtKB-SubCell"/>
</dbReference>
<evidence type="ECO:0000313" key="11">
    <source>
        <dbReference type="EMBL" id="TMS34195.1"/>
    </source>
</evidence>
<comment type="subcellular location">
    <subcellularLocation>
        <location evidence="1">Membrane</location>
        <topology evidence="1">Multi-pass membrane protein</topology>
    </subcellularLocation>
</comment>
<proteinExistence type="inferred from homology"/>
<dbReference type="EMBL" id="CM016762">
    <property type="protein sequence ID" value="TMS34195.1"/>
    <property type="molecule type" value="Genomic_DNA"/>
</dbReference>
<feature type="repeat" description="Solcar" evidence="8">
    <location>
        <begin position="12"/>
        <end position="96"/>
    </location>
</feature>
<dbReference type="AlphaFoldDB" id="A0A4U8UPF3"/>
<dbReference type="Proteomes" id="UP000298663">
    <property type="component" value="Chromosome X"/>
</dbReference>
<evidence type="ECO:0008006" key="13">
    <source>
        <dbReference type="Google" id="ProtNLM"/>
    </source>
</evidence>
<comment type="similarity">
    <text evidence="2 9">Belongs to the mitochondrial carrier (TC 2.A.29) family.</text>
</comment>
<evidence type="ECO:0000256" key="5">
    <source>
        <dbReference type="ARBA" id="ARBA00022737"/>
    </source>
</evidence>
<evidence type="ECO:0000256" key="1">
    <source>
        <dbReference type="ARBA" id="ARBA00004141"/>
    </source>
</evidence>
<dbReference type="Gene3D" id="1.50.40.10">
    <property type="entry name" value="Mitochondrial carrier domain"/>
    <property type="match status" value="1"/>
</dbReference>
<protein>
    <recommendedName>
        <fullName evidence="13">Mitochondrial carrier protein</fullName>
    </recommendedName>
</protein>
<keyword evidence="3 9" id="KW-0813">Transport</keyword>
<dbReference type="OrthoDB" id="448427at2759"/>
<dbReference type="PANTHER" id="PTHR45618">
    <property type="entry name" value="MITOCHONDRIAL DICARBOXYLATE CARRIER-RELATED"/>
    <property type="match status" value="1"/>
</dbReference>
<evidence type="ECO:0000256" key="2">
    <source>
        <dbReference type="ARBA" id="ARBA00006375"/>
    </source>
</evidence>
<keyword evidence="12" id="KW-1185">Reference proteome</keyword>
<dbReference type="Pfam" id="PF00153">
    <property type="entry name" value="Mito_carr"/>
    <property type="match status" value="1"/>
</dbReference>
<evidence type="ECO:0000256" key="8">
    <source>
        <dbReference type="PROSITE-ProRule" id="PRU00282"/>
    </source>
</evidence>
<accession>A0A4U8UPF3</accession>
<name>A0A4U8UPF3_STECR</name>
<dbReference type="STRING" id="34508.A0A4U8UPF3"/>
<evidence type="ECO:0000256" key="4">
    <source>
        <dbReference type="ARBA" id="ARBA00022692"/>
    </source>
</evidence>
<evidence type="ECO:0000256" key="7">
    <source>
        <dbReference type="ARBA" id="ARBA00023136"/>
    </source>
</evidence>
<feature type="transmembrane region" description="Helical" evidence="10">
    <location>
        <begin position="12"/>
        <end position="31"/>
    </location>
</feature>
<organism evidence="11 12">
    <name type="scientific">Steinernema carpocapsae</name>
    <name type="common">Entomopathogenic nematode</name>
    <dbReference type="NCBI Taxonomy" id="34508"/>
    <lineage>
        <taxon>Eukaryota</taxon>
        <taxon>Metazoa</taxon>
        <taxon>Ecdysozoa</taxon>
        <taxon>Nematoda</taxon>
        <taxon>Chromadorea</taxon>
        <taxon>Rhabditida</taxon>
        <taxon>Tylenchina</taxon>
        <taxon>Panagrolaimomorpha</taxon>
        <taxon>Strongyloidoidea</taxon>
        <taxon>Steinernematidae</taxon>
        <taxon>Steinernema</taxon>
    </lineage>
</organism>
<dbReference type="InterPro" id="IPR018108">
    <property type="entry name" value="MCP_transmembrane"/>
</dbReference>
<reference evidence="11 12" key="1">
    <citation type="journal article" date="2015" name="Genome Biol.">
        <title>Comparative genomics of Steinernema reveals deeply conserved gene regulatory networks.</title>
        <authorList>
            <person name="Dillman A.R."/>
            <person name="Macchietto M."/>
            <person name="Porter C.F."/>
            <person name="Rogers A."/>
            <person name="Williams B."/>
            <person name="Antoshechkin I."/>
            <person name="Lee M.M."/>
            <person name="Goodwin Z."/>
            <person name="Lu X."/>
            <person name="Lewis E.E."/>
            <person name="Goodrich-Blair H."/>
            <person name="Stock S.P."/>
            <person name="Adams B.J."/>
            <person name="Sternberg P.W."/>
            <person name="Mortazavi A."/>
        </authorList>
    </citation>
    <scope>NUCLEOTIDE SEQUENCE [LARGE SCALE GENOMIC DNA]</scope>
    <source>
        <strain evidence="11 12">ALL</strain>
    </source>
</reference>
<keyword evidence="4 8" id="KW-0812">Transmembrane</keyword>
<evidence type="ECO:0000313" key="12">
    <source>
        <dbReference type="Proteomes" id="UP000298663"/>
    </source>
</evidence>
<keyword evidence="7 8" id="KW-0472">Membrane</keyword>
<dbReference type="InterPro" id="IPR023395">
    <property type="entry name" value="MCP_dom_sf"/>
</dbReference>
<dbReference type="SUPFAM" id="SSF103506">
    <property type="entry name" value="Mitochondrial carrier"/>
    <property type="match status" value="1"/>
</dbReference>